<name>A0A1I0ZH11_9BACT</name>
<organism evidence="2 3">
    <name type="scientific">Algoriphagus aquimarinus</name>
    <dbReference type="NCBI Taxonomy" id="237018"/>
    <lineage>
        <taxon>Bacteria</taxon>
        <taxon>Pseudomonadati</taxon>
        <taxon>Bacteroidota</taxon>
        <taxon>Cytophagia</taxon>
        <taxon>Cytophagales</taxon>
        <taxon>Cyclobacteriaceae</taxon>
        <taxon>Algoriphagus</taxon>
    </lineage>
</organism>
<accession>A0A1I0ZH11</accession>
<sequence length="71" mass="8017">MEIAASFVLILSIYFLGCLALVQEIVRPNRQLVIEGNSKKGQWVTNYPKIISLSFGISLLTTFIAYYLFLS</sequence>
<feature type="transmembrane region" description="Helical" evidence="1">
    <location>
        <begin position="47"/>
        <end position="69"/>
    </location>
</feature>
<dbReference type="Proteomes" id="UP000198790">
    <property type="component" value="Unassembled WGS sequence"/>
</dbReference>
<keyword evidence="3" id="KW-1185">Reference proteome</keyword>
<gene>
    <name evidence="2" type="ORF">SAMN04489723_10661</name>
</gene>
<proteinExistence type="predicted"/>
<dbReference type="STRING" id="237018.SAMN04489723_10661"/>
<keyword evidence="1" id="KW-0472">Membrane</keyword>
<dbReference type="AlphaFoldDB" id="A0A1I0ZH11"/>
<dbReference type="EMBL" id="FOKK01000006">
    <property type="protein sequence ID" value="SFB24652.1"/>
    <property type="molecule type" value="Genomic_DNA"/>
</dbReference>
<evidence type="ECO:0000256" key="1">
    <source>
        <dbReference type="SAM" id="Phobius"/>
    </source>
</evidence>
<evidence type="ECO:0000313" key="2">
    <source>
        <dbReference type="EMBL" id="SFB24652.1"/>
    </source>
</evidence>
<evidence type="ECO:0000313" key="3">
    <source>
        <dbReference type="Proteomes" id="UP000198790"/>
    </source>
</evidence>
<feature type="transmembrane region" description="Helical" evidence="1">
    <location>
        <begin position="6"/>
        <end position="26"/>
    </location>
</feature>
<keyword evidence="1" id="KW-0812">Transmembrane</keyword>
<keyword evidence="1" id="KW-1133">Transmembrane helix</keyword>
<reference evidence="2 3" key="1">
    <citation type="submission" date="2016-10" db="EMBL/GenBank/DDBJ databases">
        <authorList>
            <person name="de Groot N.N."/>
        </authorList>
    </citation>
    <scope>NUCLEOTIDE SEQUENCE [LARGE SCALE GENOMIC DNA]</scope>
    <source>
        <strain evidence="2 3">DSM 23399</strain>
    </source>
</reference>
<protein>
    <submittedName>
        <fullName evidence="2">Uncharacterized protein</fullName>
    </submittedName>
</protein>